<dbReference type="InterPro" id="IPR036291">
    <property type="entry name" value="NAD(P)-bd_dom_sf"/>
</dbReference>
<dbReference type="RefSeq" id="WP_331208450.1">
    <property type="nucleotide sequence ID" value="NZ_JAZGQL010000009.1"/>
</dbReference>
<sequence length="288" mass="29923">MDADRVRLALPGAAVVVTGAGSGIGAALATRFAAEGARVLVNDVDADAARAVAARTGGEVFPADMADPAAVAALVRYARERFGGIDLFCANAGVPGTGGLDATDETWEHAWRVNTMSPVYAARELLPDWLAAGRGRLLVTASAAGLLTLLGAAPYSVTKHAAVAFVEWLRASYAHRGVVVQALCPQGVRTPMLEQGEGPGAALLAAGAVTPEQVAELVVAALADDRFLVLPHPEVATYYARRATDPERWLHGMNRVQRDLERSAAEGDVDGGSGAGPRRPGGWDRRSG</sequence>
<dbReference type="PRINTS" id="PR00081">
    <property type="entry name" value="GDHRDH"/>
</dbReference>
<name>A0ABU7SE11_9ACTN</name>
<comment type="similarity">
    <text evidence="1">Belongs to the short-chain dehydrogenases/reductases (SDR) family.</text>
</comment>
<dbReference type="Proteomes" id="UP001339911">
    <property type="component" value="Unassembled WGS sequence"/>
</dbReference>
<evidence type="ECO:0000313" key="4">
    <source>
        <dbReference type="EMBL" id="MEE6308160.1"/>
    </source>
</evidence>
<evidence type="ECO:0000256" key="2">
    <source>
        <dbReference type="ARBA" id="ARBA00023002"/>
    </source>
</evidence>
<keyword evidence="2 4" id="KW-0560">Oxidoreductase</keyword>
<dbReference type="SUPFAM" id="SSF51735">
    <property type="entry name" value="NAD(P)-binding Rossmann-fold domains"/>
    <property type="match status" value="1"/>
</dbReference>
<evidence type="ECO:0000256" key="1">
    <source>
        <dbReference type="ARBA" id="ARBA00006484"/>
    </source>
</evidence>
<evidence type="ECO:0000313" key="5">
    <source>
        <dbReference type="Proteomes" id="UP001339911"/>
    </source>
</evidence>
<organism evidence="4 5">
    <name type="scientific">Plantactinospora veratri</name>
    <dbReference type="NCBI Taxonomy" id="1436122"/>
    <lineage>
        <taxon>Bacteria</taxon>
        <taxon>Bacillati</taxon>
        <taxon>Actinomycetota</taxon>
        <taxon>Actinomycetes</taxon>
        <taxon>Micromonosporales</taxon>
        <taxon>Micromonosporaceae</taxon>
        <taxon>Plantactinospora</taxon>
    </lineage>
</organism>
<dbReference type="PANTHER" id="PTHR44196:SF1">
    <property type="entry name" value="DEHYDROGENASE_REDUCTASE SDR FAMILY MEMBER 7B"/>
    <property type="match status" value="1"/>
</dbReference>
<gene>
    <name evidence="4" type="ORF">V1634_15130</name>
</gene>
<dbReference type="EC" id="1.-.-.-" evidence="4"/>
<dbReference type="CDD" id="cd05233">
    <property type="entry name" value="SDR_c"/>
    <property type="match status" value="1"/>
</dbReference>
<dbReference type="Gene3D" id="3.40.50.720">
    <property type="entry name" value="NAD(P)-binding Rossmann-like Domain"/>
    <property type="match status" value="1"/>
</dbReference>
<keyword evidence="5" id="KW-1185">Reference proteome</keyword>
<feature type="region of interest" description="Disordered" evidence="3">
    <location>
        <begin position="260"/>
        <end position="288"/>
    </location>
</feature>
<dbReference type="GO" id="GO:0016491">
    <property type="term" value="F:oxidoreductase activity"/>
    <property type="evidence" value="ECO:0007669"/>
    <property type="project" value="UniProtKB-KW"/>
</dbReference>
<proteinExistence type="inferred from homology"/>
<evidence type="ECO:0000256" key="3">
    <source>
        <dbReference type="SAM" id="MobiDB-lite"/>
    </source>
</evidence>
<dbReference type="InterPro" id="IPR002347">
    <property type="entry name" value="SDR_fam"/>
</dbReference>
<dbReference type="InterPro" id="IPR020904">
    <property type="entry name" value="Sc_DH/Rdtase_CS"/>
</dbReference>
<accession>A0ABU7SE11</accession>
<dbReference type="Pfam" id="PF00106">
    <property type="entry name" value="adh_short"/>
    <property type="match status" value="1"/>
</dbReference>
<reference evidence="4 5" key="1">
    <citation type="submission" date="2024-01" db="EMBL/GenBank/DDBJ databases">
        <title>Genome insights into Plantactinospora veratri sp. nov.</title>
        <authorList>
            <person name="Wang L."/>
        </authorList>
    </citation>
    <scope>NUCLEOTIDE SEQUENCE [LARGE SCALE GENOMIC DNA]</scope>
    <source>
        <strain evidence="4 5">NEAU-FHS4</strain>
    </source>
</reference>
<protein>
    <submittedName>
        <fullName evidence="4">SDR family oxidoreductase</fullName>
        <ecNumber evidence="4">1.-.-.-</ecNumber>
    </submittedName>
</protein>
<dbReference type="EMBL" id="JAZGQL010000009">
    <property type="protein sequence ID" value="MEE6308160.1"/>
    <property type="molecule type" value="Genomic_DNA"/>
</dbReference>
<dbReference type="PANTHER" id="PTHR44196">
    <property type="entry name" value="DEHYDROGENASE/REDUCTASE SDR FAMILY MEMBER 7B"/>
    <property type="match status" value="1"/>
</dbReference>
<dbReference type="PROSITE" id="PS00061">
    <property type="entry name" value="ADH_SHORT"/>
    <property type="match status" value="1"/>
</dbReference>
<comment type="caution">
    <text evidence="4">The sequence shown here is derived from an EMBL/GenBank/DDBJ whole genome shotgun (WGS) entry which is preliminary data.</text>
</comment>